<keyword evidence="1" id="KW-0344">Guanine-nucleotide releasing factor</keyword>
<evidence type="ECO:0000259" key="4">
    <source>
        <dbReference type="PROSITE" id="PS50010"/>
    </source>
</evidence>
<feature type="domain" description="DH" evidence="4">
    <location>
        <begin position="219"/>
        <end position="414"/>
    </location>
</feature>
<accession>A0A9P6EMG8</accession>
<dbReference type="Proteomes" id="UP000807306">
    <property type="component" value="Unassembled WGS sequence"/>
</dbReference>
<proteinExistence type="predicted"/>
<dbReference type="PROSITE" id="PS50219">
    <property type="entry name" value="CNH"/>
    <property type="match status" value="1"/>
</dbReference>
<dbReference type="SMART" id="SM00036">
    <property type="entry name" value="CNH"/>
    <property type="match status" value="1"/>
</dbReference>
<dbReference type="InterPro" id="IPR035899">
    <property type="entry name" value="DBL_dom_sf"/>
</dbReference>
<dbReference type="Pfam" id="PF00621">
    <property type="entry name" value="RhoGEF"/>
    <property type="match status" value="1"/>
</dbReference>
<dbReference type="PROSITE" id="PS50010">
    <property type="entry name" value="DH_2"/>
    <property type="match status" value="1"/>
</dbReference>
<dbReference type="SMART" id="SM00325">
    <property type="entry name" value="RhoGEF"/>
    <property type="match status" value="1"/>
</dbReference>
<gene>
    <name evidence="6" type="ORF">CPB83DRAFT_903530</name>
</gene>
<evidence type="ECO:0008006" key="8">
    <source>
        <dbReference type="Google" id="ProtNLM"/>
    </source>
</evidence>
<dbReference type="InterPro" id="IPR001849">
    <property type="entry name" value="PH_domain"/>
</dbReference>
<dbReference type="InterPro" id="IPR001180">
    <property type="entry name" value="CNH_dom"/>
</dbReference>
<evidence type="ECO:0000259" key="3">
    <source>
        <dbReference type="PROSITE" id="PS50003"/>
    </source>
</evidence>
<evidence type="ECO:0000256" key="2">
    <source>
        <dbReference type="SAM" id="MobiDB-lite"/>
    </source>
</evidence>
<dbReference type="GO" id="GO:0005085">
    <property type="term" value="F:guanyl-nucleotide exchange factor activity"/>
    <property type="evidence" value="ECO:0007669"/>
    <property type="project" value="UniProtKB-KW"/>
</dbReference>
<organism evidence="6 7">
    <name type="scientific">Crepidotus variabilis</name>
    <dbReference type="NCBI Taxonomy" id="179855"/>
    <lineage>
        <taxon>Eukaryota</taxon>
        <taxon>Fungi</taxon>
        <taxon>Dikarya</taxon>
        <taxon>Basidiomycota</taxon>
        <taxon>Agaricomycotina</taxon>
        <taxon>Agaricomycetes</taxon>
        <taxon>Agaricomycetidae</taxon>
        <taxon>Agaricales</taxon>
        <taxon>Agaricineae</taxon>
        <taxon>Crepidotaceae</taxon>
        <taxon>Crepidotus</taxon>
    </lineage>
</organism>
<feature type="compositionally biased region" description="Low complexity" evidence="2">
    <location>
        <begin position="18"/>
        <end position="29"/>
    </location>
</feature>
<dbReference type="EMBL" id="MU157831">
    <property type="protein sequence ID" value="KAF9532496.1"/>
    <property type="molecule type" value="Genomic_DNA"/>
</dbReference>
<dbReference type="PANTHER" id="PTHR46572">
    <property type="entry name" value="RHO1 GDP-GTP EXCHANGE PROTEIN 1-RELATED"/>
    <property type="match status" value="1"/>
</dbReference>
<name>A0A9P6EMG8_9AGAR</name>
<feature type="domain" description="CNH" evidence="5">
    <location>
        <begin position="617"/>
        <end position="933"/>
    </location>
</feature>
<dbReference type="InterPro" id="IPR000219">
    <property type="entry name" value="DH_dom"/>
</dbReference>
<protein>
    <recommendedName>
        <fullName evidence="8">Rho1 guanine nucleotide exchange factor 1</fullName>
    </recommendedName>
</protein>
<sequence length="984" mass="110772">MYNKQHRPQIRPPPRLPPGAQQPALPSSSTRPTYSFPEASPYTFQVAPAEEYEPLGNPWDNLAGPPALPPKPGHIRPRSISQSTPYSNPTVPQIAFPEPQIQRSSSHLQSGRPQQRLSHHHSRSDLNRPRPEVQNSLHVHQNPSVASFASSYVTGADNYSYDGYEDYSPATEKGLPELSLESDEGLKSFQAGKLPEVDQAWHKLVPESAREALGKQEVQRQSVIFEVIKSELEYVADLEAVADVYIQPLREANPPILAEPALSLFIQEVFGNFQEILSHHKKMLDALLARQREQHPLLQSVADIILDTTLKFNFRSAYETYVKHYPLAESHHRSQLKQNRAYEKFIFSNADDPRIRKRDLVTFLSRPVTRLPRLNLLLETTLKMTETEHGHPDMETLPIILGILKDTIKSTQPGIEAAESKVKFWQLCESLVYQKGEIIDMDLYDESRSLVYTGGVMRRSKSETGLTEKWTDLSAALLDNYFILTTEEKRPNGHIKRLLVSRPMPLSFLRLGEFDGPAENRKEKNEDRSLLDSFRSQTIPVYPFTIYHAANRSTRRYTLYVTTHTVRKKWKNAFDDAIGVHKVRQEANMWFSPHMLTDGFFRTPRLQNPMLNVSKVTGKIQCATPFTVGGKRYLAVGCGPGVYVGAINSEQYHWALNHRNPIYLAALTTMGPKTFNRLVVHVDTSLYSYSLGIMAQLAQQQARPQNIESSIEKLADDANVAFCRYLHIGNRALLIYGAKRRLTTTMNLHALEAVDSSEQSITPKRSNAAVMRSFRTFGEYGSIPKDAYDAVPLQKSIGICTKEGIVTANPTNLASSSVNIVPDFGDSNNNPPMAALKANVGSQRSLGFVRVDPNELLVIYEELGCYINKHGIPTRKSGFVKWDAKATSYANRNGHVLLFSSDFIEIRNITTGRIVQVIEGTDIRLLYTGPIARKDDPVLVVMKGTKLDQDGQSEKIEELLETEEISVLSPTATAPAMWDEWDMS</sequence>
<evidence type="ECO:0000313" key="6">
    <source>
        <dbReference type="EMBL" id="KAF9532496.1"/>
    </source>
</evidence>
<dbReference type="InterPro" id="IPR052233">
    <property type="entry name" value="Rho-type_GEFs"/>
</dbReference>
<dbReference type="Gene3D" id="2.30.29.30">
    <property type="entry name" value="Pleckstrin-homology domain (PH domain)/Phosphotyrosine-binding domain (PTB)"/>
    <property type="match status" value="1"/>
</dbReference>
<feature type="compositionally biased region" description="Polar residues" evidence="2">
    <location>
        <begin position="79"/>
        <end position="91"/>
    </location>
</feature>
<dbReference type="Gene3D" id="1.20.900.10">
    <property type="entry name" value="Dbl homology (DH) domain"/>
    <property type="match status" value="1"/>
</dbReference>
<feature type="region of interest" description="Disordered" evidence="2">
    <location>
        <begin position="1"/>
        <end position="130"/>
    </location>
</feature>
<reference evidence="6" key="1">
    <citation type="submission" date="2020-11" db="EMBL/GenBank/DDBJ databases">
        <authorList>
            <consortium name="DOE Joint Genome Institute"/>
            <person name="Ahrendt S."/>
            <person name="Riley R."/>
            <person name="Andreopoulos W."/>
            <person name="Labutti K."/>
            <person name="Pangilinan J."/>
            <person name="Ruiz-Duenas F.J."/>
            <person name="Barrasa J.M."/>
            <person name="Sanchez-Garcia M."/>
            <person name="Camarero S."/>
            <person name="Miyauchi S."/>
            <person name="Serrano A."/>
            <person name="Linde D."/>
            <person name="Babiker R."/>
            <person name="Drula E."/>
            <person name="Ayuso-Fernandez I."/>
            <person name="Pacheco R."/>
            <person name="Padilla G."/>
            <person name="Ferreira P."/>
            <person name="Barriuso J."/>
            <person name="Kellner H."/>
            <person name="Castanera R."/>
            <person name="Alfaro M."/>
            <person name="Ramirez L."/>
            <person name="Pisabarro A.G."/>
            <person name="Kuo A."/>
            <person name="Tritt A."/>
            <person name="Lipzen A."/>
            <person name="He G."/>
            <person name="Yan M."/>
            <person name="Ng V."/>
            <person name="Cullen D."/>
            <person name="Martin F."/>
            <person name="Rosso M.-N."/>
            <person name="Henrissat B."/>
            <person name="Hibbett D."/>
            <person name="Martinez A.T."/>
            <person name="Grigoriev I.V."/>
        </authorList>
    </citation>
    <scope>NUCLEOTIDE SEQUENCE</scope>
    <source>
        <strain evidence="6">CBS 506.95</strain>
    </source>
</reference>
<feature type="compositionally biased region" description="Polar residues" evidence="2">
    <location>
        <begin position="101"/>
        <end position="116"/>
    </location>
</feature>
<dbReference type="PROSITE" id="PS50003">
    <property type="entry name" value="PH_DOMAIN"/>
    <property type="match status" value="1"/>
</dbReference>
<evidence type="ECO:0000256" key="1">
    <source>
        <dbReference type="ARBA" id="ARBA00022658"/>
    </source>
</evidence>
<keyword evidence="7" id="KW-1185">Reference proteome</keyword>
<dbReference type="PANTHER" id="PTHR46572:SF1">
    <property type="entry name" value="RHO1 GUANINE NUCLEOTIDE EXCHANGE FACTOR TUS1"/>
    <property type="match status" value="1"/>
</dbReference>
<evidence type="ECO:0000259" key="5">
    <source>
        <dbReference type="PROSITE" id="PS50219"/>
    </source>
</evidence>
<dbReference type="CDD" id="cd00160">
    <property type="entry name" value="RhoGEF"/>
    <property type="match status" value="1"/>
</dbReference>
<dbReference type="AlphaFoldDB" id="A0A9P6EMG8"/>
<dbReference type="OrthoDB" id="2272012at2759"/>
<feature type="domain" description="PH" evidence="3">
    <location>
        <begin position="449"/>
        <end position="579"/>
    </location>
</feature>
<dbReference type="SUPFAM" id="SSF48065">
    <property type="entry name" value="DBL homology domain (DH-domain)"/>
    <property type="match status" value="1"/>
</dbReference>
<dbReference type="Pfam" id="PF00780">
    <property type="entry name" value="CNH"/>
    <property type="match status" value="1"/>
</dbReference>
<comment type="caution">
    <text evidence="6">The sequence shown here is derived from an EMBL/GenBank/DDBJ whole genome shotgun (WGS) entry which is preliminary data.</text>
</comment>
<evidence type="ECO:0000313" key="7">
    <source>
        <dbReference type="Proteomes" id="UP000807306"/>
    </source>
</evidence>
<dbReference type="InterPro" id="IPR011993">
    <property type="entry name" value="PH-like_dom_sf"/>
</dbReference>